<dbReference type="PANTHER" id="PTHR46890">
    <property type="entry name" value="NON-LTR RETROLELEMENT REVERSE TRANSCRIPTASE-LIKE PROTEIN-RELATED"/>
    <property type="match status" value="1"/>
</dbReference>
<dbReference type="InterPro" id="IPR043502">
    <property type="entry name" value="DNA/RNA_pol_sf"/>
</dbReference>
<proteinExistence type="predicted"/>
<keyword evidence="3" id="KW-1185">Reference proteome</keyword>
<sequence>MFEIRPISLCNIVAKIVSKVLANRLRPILMVIISETQSAFLPGRIISDNILIAHEVLHYMNHSKHVNNTFMALKVDMSKAYDWVE</sequence>
<dbReference type="InterPro" id="IPR000477">
    <property type="entry name" value="RT_dom"/>
</dbReference>
<dbReference type="AlphaFoldDB" id="A0AAV3R068"/>
<evidence type="ECO:0000259" key="1">
    <source>
        <dbReference type="Pfam" id="PF00078"/>
    </source>
</evidence>
<protein>
    <recommendedName>
        <fullName evidence="1">Reverse transcriptase domain-containing protein</fullName>
    </recommendedName>
</protein>
<comment type="caution">
    <text evidence="2">The sequence shown here is derived from an EMBL/GenBank/DDBJ whole genome shotgun (WGS) entry which is preliminary data.</text>
</comment>
<evidence type="ECO:0000313" key="3">
    <source>
        <dbReference type="Proteomes" id="UP001454036"/>
    </source>
</evidence>
<gene>
    <name evidence="2" type="ORF">LIER_40808</name>
</gene>
<dbReference type="InterPro" id="IPR052343">
    <property type="entry name" value="Retrotransposon-Effector_Assoc"/>
</dbReference>
<evidence type="ECO:0000313" key="2">
    <source>
        <dbReference type="EMBL" id="GAA0169690.1"/>
    </source>
</evidence>
<dbReference type="Pfam" id="PF00078">
    <property type="entry name" value="RVT_1"/>
    <property type="match status" value="1"/>
</dbReference>
<dbReference type="SUPFAM" id="SSF56672">
    <property type="entry name" value="DNA/RNA polymerases"/>
    <property type="match status" value="1"/>
</dbReference>
<reference evidence="2 3" key="1">
    <citation type="submission" date="2024-01" db="EMBL/GenBank/DDBJ databases">
        <title>The complete chloroplast genome sequence of Lithospermum erythrorhizon: insights into the phylogenetic relationship among Boraginaceae species and the maternal lineages of purple gromwells.</title>
        <authorList>
            <person name="Okada T."/>
            <person name="Watanabe K."/>
        </authorList>
    </citation>
    <scope>NUCLEOTIDE SEQUENCE [LARGE SCALE GENOMIC DNA]</scope>
</reference>
<feature type="domain" description="Reverse transcriptase" evidence="1">
    <location>
        <begin position="4"/>
        <end position="84"/>
    </location>
</feature>
<dbReference type="PANTHER" id="PTHR46890:SF48">
    <property type="entry name" value="RNA-DIRECTED DNA POLYMERASE"/>
    <property type="match status" value="1"/>
</dbReference>
<accession>A0AAV3R068</accession>
<name>A0AAV3R068_LITER</name>
<dbReference type="Proteomes" id="UP001454036">
    <property type="component" value="Unassembled WGS sequence"/>
</dbReference>
<dbReference type="EMBL" id="BAABME010024195">
    <property type="protein sequence ID" value="GAA0169690.1"/>
    <property type="molecule type" value="Genomic_DNA"/>
</dbReference>
<organism evidence="2 3">
    <name type="scientific">Lithospermum erythrorhizon</name>
    <name type="common">Purple gromwell</name>
    <name type="synonym">Lithospermum officinale var. erythrorhizon</name>
    <dbReference type="NCBI Taxonomy" id="34254"/>
    <lineage>
        <taxon>Eukaryota</taxon>
        <taxon>Viridiplantae</taxon>
        <taxon>Streptophyta</taxon>
        <taxon>Embryophyta</taxon>
        <taxon>Tracheophyta</taxon>
        <taxon>Spermatophyta</taxon>
        <taxon>Magnoliopsida</taxon>
        <taxon>eudicotyledons</taxon>
        <taxon>Gunneridae</taxon>
        <taxon>Pentapetalae</taxon>
        <taxon>asterids</taxon>
        <taxon>lamiids</taxon>
        <taxon>Boraginales</taxon>
        <taxon>Boraginaceae</taxon>
        <taxon>Boraginoideae</taxon>
        <taxon>Lithospermeae</taxon>
        <taxon>Lithospermum</taxon>
    </lineage>
</organism>